<feature type="transmembrane region" description="Helical" evidence="8">
    <location>
        <begin position="331"/>
        <end position="353"/>
    </location>
</feature>
<comment type="subcellular location">
    <subcellularLocation>
        <location evidence="1">Membrane</location>
        <topology evidence="1">Multi-pass membrane protein</topology>
    </subcellularLocation>
</comment>
<dbReference type="InterPro" id="IPR050360">
    <property type="entry name" value="MFS_Sugar_Transporters"/>
</dbReference>
<evidence type="ECO:0000256" key="8">
    <source>
        <dbReference type="SAM" id="Phobius"/>
    </source>
</evidence>
<dbReference type="Pfam" id="PF00083">
    <property type="entry name" value="Sugar_tr"/>
    <property type="match status" value="1"/>
</dbReference>
<evidence type="ECO:0000259" key="9">
    <source>
        <dbReference type="PROSITE" id="PS50850"/>
    </source>
</evidence>
<reference evidence="11" key="1">
    <citation type="submission" date="2019-06" db="EMBL/GenBank/DDBJ databases">
        <authorList>
            <person name="Broberg M."/>
        </authorList>
    </citation>
    <scope>NUCLEOTIDE SEQUENCE [LARGE SCALE GENOMIC DNA]</scope>
</reference>
<feature type="transmembrane region" description="Helical" evidence="8">
    <location>
        <begin position="360"/>
        <end position="380"/>
    </location>
</feature>
<feature type="transmembrane region" description="Helical" evidence="8">
    <location>
        <begin position="131"/>
        <end position="152"/>
    </location>
</feature>
<comment type="caution">
    <text evidence="10">The sequence shown here is derived from an EMBL/GenBank/DDBJ whole genome shotgun (WGS) entry which is preliminary data.</text>
</comment>
<dbReference type="GO" id="GO:0016020">
    <property type="term" value="C:membrane"/>
    <property type="evidence" value="ECO:0007669"/>
    <property type="project" value="UniProtKB-SubCell"/>
</dbReference>
<dbReference type="SUPFAM" id="SSF103473">
    <property type="entry name" value="MFS general substrate transporter"/>
    <property type="match status" value="1"/>
</dbReference>
<dbReference type="InterPro" id="IPR036259">
    <property type="entry name" value="MFS_trans_sf"/>
</dbReference>
<accession>A0A9N9USB4</accession>
<evidence type="ECO:0000256" key="3">
    <source>
        <dbReference type="ARBA" id="ARBA00022448"/>
    </source>
</evidence>
<feature type="transmembrane region" description="Helical" evidence="8">
    <location>
        <begin position="395"/>
        <end position="418"/>
    </location>
</feature>
<dbReference type="InterPro" id="IPR005828">
    <property type="entry name" value="MFS_sugar_transport-like"/>
</dbReference>
<feature type="region of interest" description="Disordered" evidence="7">
    <location>
        <begin position="527"/>
        <end position="548"/>
    </location>
</feature>
<feature type="transmembrane region" description="Helical" evidence="8">
    <location>
        <begin position="430"/>
        <end position="448"/>
    </location>
</feature>
<dbReference type="GO" id="GO:0005351">
    <property type="term" value="F:carbohydrate:proton symporter activity"/>
    <property type="evidence" value="ECO:0007669"/>
    <property type="project" value="TreeGrafter"/>
</dbReference>
<dbReference type="InterPro" id="IPR020846">
    <property type="entry name" value="MFS_dom"/>
</dbReference>
<evidence type="ECO:0000313" key="10">
    <source>
        <dbReference type="EMBL" id="CAG9997003.1"/>
    </source>
</evidence>
<keyword evidence="4 8" id="KW-0812">Transmembrane</keyword>
<feature type="transmembrane region" description="Helical" evidence="8">
    <location>
        <begin position="460"/>
        <end position="479"/>
    </location>
</feature>
<dbReference type="PANTHER" id="PTHR48022">
    <property type="entry name" value="PLASTIDIC GLUCOSE TRANSPORTER 4"/>
    <property type="match status" value="1"/>
</dbReference>
<evidence type="ECO:0000256" key="1">
    <source>
        <dbReference type="ARBA" id="ARBA00004141"/>
    </source>
</evidence>
<feature type="transmembrane region" description="Helical" evidence="8">
    <location>
        <begin position="30"/>
        <end position="46"/>
    </location>
</feature>
<feature type="transmembrane region" description="Helical" evidence="8">
    <location>
        <begin position="164"/>
        <end position="187"/>
    </location>
</feature>
<reference evidence="10 11" key="2">
    <citation type="submission" date="2021-10" db="EMBL/GenBank/DDBJ databases">
        <authorList>
            <person name="Piombo E."/>
        </authorList>
    </citation>
    <scope>NUCLEOTIDE SEQUENCE [LARGE SCALE GENOMIC DNA]</scope>
</reference>
<protein>
    <recommendedName>
        <fullName evidence="9">Major facilitator superfamily (MFS) profile domain-containing protein</fullName>
    </recommendedName>
</protein>
<keyword evidence="5 8" id="KW-1133">Transmembrane helix</keyword>
<keyword evidence="11" id="KW-1185">Reference proteome</keyword>
<evidence type="ECO:0000256" key="6">
    <source>
        <dbReference type="ARBA" id="ARBA00023136"/>
    </source>
</evidence>
<feature type="transmembrane region" description="Helical" evidence="8">
    <location>
        <begin position="199"/>
        <end position="219"/>
    </location>
</feature>
<evidence type="ECO:0000256" key="2">
    <source>
        <dbReference type="ARBA" id="ARBA00010992"/>
    </source>
</evidence>
<keyword evidence="6 8" id="KW-0472">Membrane</keyword>
<dbReference type="PRINTS" id="PR00171">
    <property type="entry name" value="SUGRTRNSPORT"/>
</dbReference>
<gene>
    <name evidence="10" type="ORF">CBYS24578_00016022</name>
</gene>
<dbReference type="PANTHER" id="PTHR48022:SF59">
    <property type="entry name" value="MAJOR FACILITATOR SUPERFAMILY (MFS) PROFILE DOMAIN-CONTAINING PROTEIN"/>
    <property type="match status" value="1"/>
</dbReference>
<evidence type="ECO:0000313" key="11">
    <source>
        <dbReference type="Proteomes" id="UP000754883"/>
    </source>
</evidence>
<dbReference type="PROSITE" id="PS00216">
    <property type="entry name" value="SUGAR_TRANSPORT_1"/>
    <property type="match status" value="1"/>
</dbReference>
<evidence type="ECO:0000256" key="7">
    <source>
        <dbReference type="SAM" id="MobiDB-lite"/>
    </source>
</evidence>
<comment type="similarity">
    <text evidence="2">Belongs to the major facilitator superfamily. Sugar transporter (TC 2.A.1.1) family.</text>
</comment>
<feature type="domain" description="Major facilitator superfamily (MFS) profile" evidence="9">
    <location>
        <begin position="33"/>
        <end position="485"/>
    </location>
</feature>
<feature type="transmembrane region" description="Helical" evidence="8">
    <location>
        <begin position="78"/>
        <end position="96"/>
    </location>
</feature>
<dbReference type="InterPro" id="IPR005829">
    <property type="entry name" value="Sugar_transporter_CS"/>
</dbReference>
<evidence type="ECO:0000256" key="4">
    <source>
        <dbReference type="ARBA" id="ARBA00022692"/>
    </source>
</evidence>
<sequence length="548" mass="60329">MASLFEKSTLGKYVQTIKASPRELFFNSKLLFSTAVYAMTAMAITWDQGSSSVIPSLPGFAKAYGITSAANPAQVTNFISIVYLGAGVGSFFSYFLNDRIGRVWSLRVYFVVWMVGQLIATFSSGKMPALYVARIVSGLGIGPLTVTGPMSIVEIAPTEFRGLLSFWFGIVLLLSLMVANLTVYATFVHVSPSPLQYQIVWFVPIIVSLLVIIASFWAVESPRWLMLVGREDEAIENLVQLRGLPLEHERVSSELAEIKKQIQEEHMKFGEKGGFKAILRETFLDKANLRRVFQTAIAYALAQITGANSVTSYLVPILSLMGMGGEQARNLLLAAMYSMAKVFYTIIASFFFVDALGRRNSLFIGITFQLVSDVYIGVYLKYRQTGSVAPGSSEGAIAAIFLHGFGFAVGLLSLPYIFGAELWPNGIRSFGSALSQTFHWLFFFAILRATPSILSSMNNWGAFIFFAGWCLIALVYVFFSVPETAGLSVEQLDAVFRGPWYKAYISSKRQQQGELMTLDGLHVVDQEAGRQSPETDGGKSKGDVITNH</sequence>
<dbReference type="InterPro" id="IPR003663">
    <property type="entry name" value="Sugar/inositol_transpt"/>
</dbReference>
<organism evidence="10 11">
    <name type="scientific">Clonostachys byssicola</name>
    <dbReference type="NCBI Taxonomy" id="160290"/>
    <lineage>
        <taxon>Eukaryota</taxon>
        <taxon>Fungi</taxon>
        <taxon>Dikarya</taxon>
        <taxon>Ascomycota</taxon>
        <taxon>Pezizomycotina</taxon>
        <taxon>Sordariomycetes</taxon>
        <taxon>Hypocreomycetidae</taxon>
        <taxon>Hypocreales</taxon>
        <taxon>Bionectriaceae</taxon>
        <taxon>Clonostachys</taxon>
    </lineage>
</organism>
<proteinExistence type="inferred from homology"/>
<keyword evidence="3" id="KW-0813">Transport</keyword>
<dbReference type="Gene3D" id="1.20.1250.20">
    <property type="entry name" value="MFS general substrate transporter like domains"/>
    <property type="match status" value="1"/>
</dbReference>
<dbReference type="AlphaFoldDB" id="A0A9N9USB4"/>
<evidence type="ECO:0000256" key="5">
    <source>
        <dbReference type="ARBA" id="ARBA00022989"/>
    </source>
</evidence>
<dbReference type="PROSITE" id="PS50850">
    <property type="entry name" value="MFS"/>
    <property type="match status" value="1"/>
</dbReference>
<dbReference type="Proteomes" id="UP000754883">
    <property type="component" value="Unassembled WGS sequence"/>
</dbReference>
<feature type="transmembrane region" description="Helical" evidence="8">
    <location>
        <begin position="108"/>
        <end position="125"/>
    </location>
</feature>
<dbReference type="EMBL" id="CABFNO020001541">
    <property type="protein sequence ID" value="CAG9997003.1"/>
    <property type="molecule type" value="Genomic_DNA"/>
</dbReference>
<name>A0A9N9USB4_9HYPO</name>
<feature type="transmembrane region" description="Helical" evidence="8">
    <location>
        <begin position="296"/>
        <end position="319"/>
    </location>
</feature>
<dbReference type="OrthoDB" id="5296287at2759"/>